<evidence type="ECO:0000313" key="4">
    <source>
        <dbReference type="EnsemblMetazoa" id="GPPI047902-PA"/>
    </source>
</evidence>
<feature type="compositionally biased region" description="Basic and acidic residues" evidence="1">
    <location>
        <begin position="230"/>
        <end position="240"/>
    </location>
</feature>
<accession>A0A1B0C393</accession>
<keyword evidence="2" id="KW-1133">Transmembrane helix</keyword>
<dbReference type="STRING" id="67801.A0A1B0C393"/>
<evidence type="ECO:0000256" key="2">
    <source>
        <dbReference type="SAM" id="Phobius"/>
    </source>
</evidence>
<evidence type="ECO:0000259" key="3">
    <source>
        <dbReference type="Pfam" id="PF24985"/>
    </source>
</evidence>
<feature type="transmembrane region" description="Helical" evidence="2">
    <location>
        <begin position="22"/>
        <end position="44"/>
    </location>
</feature>
<reference evidence="5" key="1">
    <citation type="submission" date="2015-01" db="EMBL/GenBank/DDBJ databases">
        <authorList>
            <person name="Aksoy S."/>
            <person name="Warren W."/>
            <person name="Wilson R.K."/>
        </authorList>
    </citation>
    <scope>NUCLEOTIDE SEQUENCE [LARGE SCALE GENOMIC DNA]</scope>
    <source>
        <strain evidence="5">IAEA</strain>
    </source>
</reference>
<dbReference type="AlphaFoldDB" id="A0A1B0C393"/>
<keyword evidence="2" id="KW-0812">Transmembrane</keyword>
<evidence type="ECO:0000313" key="5">
    <source>
        <dbReference type="Proteomes" id="UP000092460"/>
    </source>
</evidence>
<feature type="domain" description="DUF7775" evidence="3">
    <location>
        <begin position="2"/>
        <end position="125"/>
    </location>
</feature>
<keyword evidence="2" id="KW-0472">Membrane</keyword>
<feature type="transmembrane region" description="Helical" evidence="2">
    <location>
        <begin position="95"/>
        <end position="121"/>
    </location>
</feature>
<reference evidence="4" key="2">
    <citation type="submission" date="2020-05" db="UniProtKB">
        <authorList>
            <consortium name="EnsemblMetazoa"/>
        </authorList>
    </citation>
    <scope>IDENTIFICATION</scope>
    <source>
        <strain evidence="4">IAEA</strain>
    </source>
</reference>
<keyword evidence="5" id="KW-1185">Reference proteome</keyword>
<name>A0A1B0C393_9MUSC</name>
<feature type="compositionally biased region" description="Basic and acidic residues" evidence="1">
    <location>
        <begin position="211"/>
        <end position="222"/>
    </location>
</feature>
<sequence length="253" mass="29173">MGYTCLTVHIINVRSESAIPHVVIYCGTFFGFAMMASFQSAVIILNRGTNPINECVINVAGTLMFFVAAVLSLWHLQGDYQVMYLSDFEEAEHRFFVECVLQSTLAITTSLLYLLHCILAFDAVLVKYSDNLDQYDQGYEGPQPLKLYFICPPIHEKLENYSWFQQFQTNGHPRKFRTSVYRNSQNFEYENFGDRARLKMTISRLSCKPERRTYQSKSERRTRSYGGLERNLEETAKDNIESDAAATPLRDIC</sequence>
<dbReference type="InterPro" id="IPR056677">
    <property type="entry name" value="DUF7775"/>
</dbReference>
<dbReference type="EnsemblMetazoa" id="GPPI047902-RA">
    <property type="protein sequence ID" value="GPPI047902-PA"/>
    <property type="gene ID" value="GPPI047902"/>
</dbReference>
<dbReference type="PANTHER" id="PTHR41152:SF8">
    <property type="entry name" value="AT26438P-RELATED"/>
    <property type="match status" value="1"/>
</dbReference>
<dbReference type="Proteomes" id="UP000092460">
    <property type="component" value="Unassembled WGS sequence"/>
</dbReference>
<proteinExistence type="predicted"/>
<dbReference type="PANTHER" id="PTHR41152">
    <property type="entry name" value="AT26438P-RELATED"/>
    <property type="match status" value="1"/>
</dbReference>
<dbReference type="EMBL" id="JXJN01024863">
    <property type="status" value="NOT_ANNOTATED_CDS"/>
    <property type="molecule type" value="Genomic_DNA"/>
</dbReference>
<protein>
    <recommendedName>
        <fullName evidence="3">DUF7775 domain-containing protein</fullName>
    </recommendedName>
</protein>
<organism evidence="4 5">
    <name type="scientific">Glossina palpalis gambiensis</name>
    <dbReference type="NCBI Taxonomy" id="67801"/>
    <lineage>
        <taxon>Eukaryota</taxon>
        <taxon>Metazoa</taxon>
        <taxon>Ecdysozoa</taxon>
        <taxon>Arthropoda</taxon>
        <taxon>Hexapoda</taxon>
        <taxon>Insecta</taxon>
        <taxon>Pterygota</taxon>
        <taxon>Neoptera</taxon>
        <taxon>Endopterygota</taxon>
        <taxon>Diptera</taxon>
        <taxon>Brachycera</taxon>
        <taxon>Muscomorpha</taxon>
        <taxon>Hippoboscoidea</taxon>
        <taxon>Glossinidae</taxon>
        <taxon>Glossina</taxon>
    </lineage>
</organism>
<feature type="transmembrane region" description="Helical" evidence="2">
    <location>
        <begin position="56"/>
        <end position="75"/>
    </location>
</feature>
<dbReference type="Pfam" id="PF24985">
    <property type="entry name" value="DUF7775"/>
    <property type="match status" value="1"/>
</dbReference>
<dbReference type="VEuPathDB" id="VectorBase:GPPI047902"/>
<feature type="region of interest" description="Disordered" evidence="1">
    <location>
        <begin position="211"/>
        <end position="241"/>
    </location>
</feature>
<evidence type="ECO:0000256" key="1">
    <source>
        <dbReference type="SAM" id="MobiDB-lite"/>
    </source>
</evidence>